<sequence length="81" mass="9469">MARKKMELLEPAFKVDAEEDRGDRAGVQVVEETKDRKKRQLFVKDSEEVKLRHKRKEDSHDAEEDADAIKTMTISINRVDK</sequence>
<reference evidence="3" key="1">
    <citation type="submission" date="2022-11" db="UniProtKB">
        <authorList>
            <consortium name="WormBaseParasite"/>
        </authorList>
    </citation>
    <scope>IDENTIFICATION</scope>
</reference>
<dbReference type="AlphaFoldDB" id="A0A914EFU5"/>
<protein>
    <submittedName>
        <fullName evidence="3">Uncharacterized protein</fullName>
    </submittedName>
</protein>
<evidence type="ECO:0000313" key="2">
    <source>
        <dbReference type="Proteomes" id="UP000887540"/>
    </source>
</evidence>
<accession>A0A914EFU5</accession>
<keyword evidence="2" id="KW-1185">Reference proteome</keyword>
<dbReference type="Proteomes" id="UP000887540">
    <property type="component" value="Unplaced"/>
</dbReference>
<proteinExistence type="predicted"/>
<evidence type="ECO:0000256" key="1">
    <source>
        <dbReference type="SAM" id="MobiDB-lite"/>
    </source>
</evidence>
<evidence type="ECO:0000313" key="3">
    <source>
        <dbReference type="WBParaSite" id="ACRNAN_scaffold8003.g19291.t1"/>
    </source>
</evidence>
<feature type="compositionally biased region" description="Polar residues" evidence="1">
    <location>
        <begin position="72"/>
        <end position="81"/>
    </location>
</feature>
<feature type="region of interest" description="Disordered" evidence="1">
    <location>
        <begin position="52"/>
        <end position="81"/>
    </location>
</feature>
<organism evidence="2 3">
    <name type="scientific">Acrobeloides nanus</name>
    <dbReference type="NCBI Taxonomy" id="290746"/>
    <lineage>
        <taxon>Eukaryota</taxon>
        <taxon>Metazoa</taxon>
        <taxon>Ecdysozoa</taxon>
        <taxon>Nematoda</taxon>
        <taxon>Chromadorea</taxon>
        <taxon>Rhabditida</taxon>
        <taxon>Tylenchina</taxon>
        <taxon>Cephalobomorpha</taxon>
        <taxon>Cephaloboidea</taxon>
        <taxon>Cephalobidae</taxon>
        <taxon>Acrobeloides</taxon>
    </lineage>
</organism>
<name>A0A914EFU5_9BILA</name>
<dbReference type="WBParaSite" id="ACRNAN_scaffold8003.g19291.t1">
    <property type="protein sequence ID" value="ACRNAN_scaffold8003.g19291.t1"/>
    <property type="gene ID" value="ACRNAN_scaffold8003.g19291"/>
</dbReference>